<evidence type="ECO:0000256" key="1">
    <source>
        <dbReference type="ARBA" id="ARBA00022741"/>
    </source>
</evidence>
<dbReference type="GO" id="GO:0003924">
    <property type="term" value="F:GTPase activity"/>
    <property type="evidence" value="ECO:0007669"/>
    <property type="project" value="InterPro"/>
</dbReference>
<dbReference type="SMART" id="SM00175">
    <property type="entry name" value="RAB"/>
    <property type="match status" value="1"/>
</dbReference>
<dbReference type="EMBL" id="HBHX01006418">
    <property type="protein sequence ID" value="CAE0102872.1"/>
    <property type="molecule type" value="Transcribed_RNA"/>
</dbReference>
<dbReference type="SUPFAM" id="SSF52540">
    <property type="entry name" value="P-loop containing nucleoside triphosphate hydrolases"/>
    <property type="match status" value="1"/>
</dbReference>
<dbReference type="Gene3D" id="3.40.50.300">
    <property type="entry name" value="P-loop containing nucleotide triphosphate hydrolases"/>
    <property type="match status" value="1"/>
</dbReference>
<dbReference type="SMART" id="SM00174">
    <property type="entry name" value="RHO"/>
    <property type="match status" value="1"/>
</dbReference>
<accession>A0A7S3AFE2</accession>
<dbReference type="CDD" id="cd00154">
    <property type="entry name" value="Rab"/>
    <property type="match status" value="1"/>
</dbReference>
<dbReference type="PROSITE" id="PS51419">
    <property type="entry name" value="RAB"/>
    <property type="match status" value="1"/>
</dbReference>
<protein>
    <submittedName>
        <fullName evidence="3">Uncharacterized protein</fullName>
    </submittedName>
</protein>
<gene>
    <name evidence="3" type="ORF">HERI1096_LOCUS3530</name>
</gene>
<dbReference type="SMART" id="SM00177">
    <property type="entry name" value="ARF"/>
    <property type="match status" value="1"/>
</dbReference>
<keyword evidence="2" id="KW-0342">GTP-binding</keyword>
<evidence type="ECO:0000313" key="3">
    <source>
        <dbReference type="EMBL" id="CAE0102872.1"/>
    </source>
</evidence>
<dbReference type="PRINTS" id="PR00449">
    <property type="entry name" value="RASTRNSFRMNG"/>
</dbReference>
<dbReference type="PROSITE" id="PS51421">
    <property type="entry name" value="RAS"/>
    <property type="match status" value="1"/>
</dbReference>
<dbReference type="InterPro" id="IPR027417">
    <property type="entry name" value="P-loop_NTPase"/>
</dbReference>
<dbReference type="PANTHER" id="PTHR47977">
    <property type="entry name" value="RAS-RELATED PROTEIN RAB"/>
    <property type="match status" value="1"/>
</dbReference>
<dbReference type="SMART" id="SM00173">
    <property type="entry name" value="RAS"/>
    <property type="match status" value="1"/>
</dbReference>
<keyword evidence="1" id="KW-0547">Nucleotide-binding</keyword>
<sequence length="310" mass="33485">MSTIVMRSSGAGNPAARCAAGVATWLEMQDPADIEDAITAFVPPDQPMRDEYLDQLVKILKLNMGGSEEDADKLMAVISAVTLRIVQRENATGRRSVSHAGRVTVDETLDLIKIVLVGNSGVGKTCIMHRFVKDEFASSTRATIGMDFCTRQLNVNTLQASESSVVQQLTVQVWDTAGQEQFHSLTSTYYRKAGGVMVMYDSSNRASYDSLRRWLEDVDSNSEGVVKMIVATKSDVPSVVPESEGKAFAAQNGCLFGTTSAKAGNGVIPAFQALAQAVLASQEQRERTADSMKESIILNQTRTVKKGGCC</sequence>
<organism evidence="3">
    <name type="scientific">Haptolina ericina</name>
    <dbReference type="NCBI Taxonomy" id="156174"/>
    <lineage>
        <taxon>Eukaryota</taxon>
        <taxon>Haptista</taxon>
        <taxon>Haptophyta</taxon>
        <taxon>Prymnesiophyceae</taxon>
        <taxon>Prymnesiales</taxon>
        <taxon>Prymnesiaceae</taxon>
        <taxon>Haptolina</taxon>
    </lineage>
</organism>
<reference evidence="3" key="1">
    <citation type="submission" date="2021-01" db="EMBL/GenBank/DDBJ databases">
        <authorList>
            <person name="Corre E."/>
            <person name="Pelletier E."/>
            <person name="Niang G."/>
            <person name="Scheremetjew M."/>
            <person name="Finn R."/>
            <person name="Kale V."/>
            <person name="Holt S."/>
            <person name="Cochrane G."/>
            <person name="Meng A."/>
            <person name="Brown T."/>
            <person name="Cohen L."/>
        </authorList>
    </citation>
    <scope>NUCLEOTIDE SEQUENCE</scope>
    <source>
        <strain evidence="3">CCMP281</strain>
    </source>
</reference>
<evidence type="ECO:0000256" key="2">
    <source>
        <dbReference type="ARBA" id="ARBA00023134"/>
    </source>
</evidence>
<dbReference type="InterPro" id="IPR001806">
    <property type="entry name" value="Small_GTPase"/>
</dbReference>
<dbReference type="AlphaFoldDB" id="A0A7S3AFE2"/>
<dbReference type="InterPro" id="IPR050227">
    <property type="entry name" value="Rab"/>
</dbReference>
<dbReference type="FunFam" id="3.40.50.300:FF:000808">
    <property type="entry name" value="Small GTP-binding protein, putative"/>
    <property type="match status" value="1"/>
</dbReference>
<dbReference type="SMART" id="SM00176">
    <property type="entry name" value="RAN"/>
    <property type="match status" value="1"/>
</dbReference>
<proteinExistence type="predicted"/>
<dbReference type="Pfam" id="PF00071">
    <property type="entry name" value="Ras"/>
    <property type="match status" value="1"/>
</dbReference>
<dbReference type="InterPro" id="IPR005225">
    <property type="entry name" value="Small_GTP-bd"/>
</dbReference>
<dbReference type="GO" id="GO:0005525">
    <property type="term" value="F:GTP binding"/>
    <property type="evidence" value="ECO:0007669"/>
    <property type="project" value="UniProtKB-KW"/>
</dbReference>
<name>A0A7S3AFE2_9EUKA</name>
<dbReference type="NCBIfam" id="TIGR00231">
    <property type="entry name" value="small_GTP"/>
    <property type="match status" value="1"/>
</dbReference>